<evidence type="ECO:0000313" key="2">
    <source>
        <dbReference type="Proteomes" id="UP000199474"/>
    </source>
</evidence>
<dbReference type="AlphaFoldDB" id="A0A1I1S2S0"/>
<protein>
    <submittedName>
        <fullName evidence="1">Uncharacterized protein</fullName>
    </submittedName>
</protein>
<reference evidence="2" key="1">
    <citation type="submission" date="2016-10" db="EMBL/GenBank/DDBJ databases">
        <authorList>
            <person name="Varghese N."/>
            <person name="Submissions S."/>
        </authorList>
    </citation>
    <scope>NUCLEOTIDE SEQUENCE [LARGE SCALE GENOMIC DNA]</scope>
    <source>
        <strain evidence="2">DSM 22530</strain>
    </source>
</reference>
<keyword evidence="2" id="KW-1185">Reference proteome</keyword>
<proteinExistence type="predicted"/>
<sequence>MNNRFVLLLVGIIILAAGVLDIKYKGLFFRMLPETVKEYM</sequence>
<gene>
    <name evidence="1" type="ORF">SAMN05216238_101194</name>
</gene>
<dbReference type="EMBL" id="FOMR01000001">
    <property type="protein sequence ID" value="SFD40642.1"/>
    <property type="molecule type" value="Genomic_DNA"/>
</dbReference>
<dbReference type="RefSeq" id="WP_281242059.1">
    <property type="nucleotide sequence ID" value="NZ_FOMR01000001.1"/>
</dbReference>
<accession>A0A1I1S2S0</accession>
<evidence type="ECO:0000313" key="1">
    <source>
        <dbReference type="EMBL" id="SFD40642.1"/>
    </source>
</evidence>
<organism evidence="1 2">
    <name type="scientific">Lentibacillus persicus</name>
    <dbReference type="NCBI Taxonomy" id="640948"/>
    <lineage>
        <taxon>Bacteria</taxon>
        <taxon>Bacillati</taxon>
        <taxon>Bacillota</taxon>
        <taxon>Bacilli</taxon>
        <taxon>Bacillales</taxon>
        <taxon>Bacillaceae</taxon>
        <taxon>Lentibacillus</taxon>
    </lineage>
</organism>
<dbReference type="Proteomes" id="UP000199474">
    <property type="component" value="Unassembled WGS sequence"/>
</dbReference>
<name>A0A1I1S2S0_9BACI</name>